<reference evidence="2" key="2">
    <citation type="submission" date="2015-04" db="EMBL/GenBank/DDBJ databases">
        <title>Draft Genome Sequences of Eight Spore-Forming Food Isolates of Bacillus cereus Genome sequencing.</title>
        <authorList>
            <person name="Krawcyk A.O."/>
            <person name="de Jong A."/>
            <person name="Eijlander R.T."/>
            <person name="Berendsen E.M."/>
            <person name="Holsappel S."/>
            <person name="Wells-Bennik M."/>
            <person name="Kuipers O.P."/>
        </authorList>
    </citation>
    <scope>NUCLEOTIDE SEQUENCE [LARGE SCALE GENOMIC DNA]</scope>
    <source>
        <strain evidence="2">B4147</strain>
    </source>
</reference>
<protein>
    <recommendedName>
        <fullName evidence="3">Lipoprotein</fullName>
    </recommendedName>
</protein>
<dbReference type="EMBL" id="LCYN01000004">
    <property type="protein sequence ID" value="KKZ99331.1"/>
    <property type="molecule type" value="Genomic_DNA"/>
</dbReference>
<proteinExistence type="predicted"/>
<evidence type="ECO:0008006" key="3">
    <source>
        <dbReference type="Google" id="ProtNLM"/>
    </source>
</evidence>
<dbReference type="InterPro" id="IPR046720">
    <property type="entry name" value="DUF6612"/>
</dbReference>
<dbReference type="Pfam" id="PF20316">
    <property type="entry name" value="DUF6612"/>
    <property type="match status" value="1"/>
</dbReference>
<sequence>MKKIIVASSLALIVGLTTGCSSEKTSGPKTTSVQKEKELVAKDIFKKAGDKLKQEEYLTLTSLMSMKGNSQSEEIKMNIQMEPKRKNSRAEMKISGTDIVTYEVDGKVAVQVKDPGTGELVTIPNDQFNVDDVMVSKNLLNELDLLEDLAKKMKAKKEGDTYKLTLDLKGKEAVDTLQKINGDMKKLTDGFNMDAFTVEYIITKDYKFEEMRTIINVSERNTDKKSSADKEKLDTVVSIKIDSFEKFDPIKLPEGSQ</sequence>
<dbReference type="PATRIC" id="fig|1396.433.peg.2799"/>
<dbReference type="Proteomes" id="UP000035350">
    <property type="component" value="Unassembled WGS sequence"/>
</dbReference>
<dbReference type="PROSITE" id="PS51257">
    <property type="entry name" value="PROKAR_LIPOPROTEIN"/>
    <property type="match status" value="1"/>
</dbReference>
<name>A0A0G8CJV7_9BACI</name>
<evidence type="ECO:0000313" key="2">
    <source>
        <dbReference type="Proteomes" id="UP000035350"/>
    </source>
</evidence>
<organism evidence="1 2">
    <name type="scientific">Bacillus wiedmannii</name>
    <dbReference type="NCBI Taxonomy" id="1890302"/>
    <lineage>
        <taxon>Bacteria</taxon>
        <taxon>Bacillati</taxon>
        <taxon>Bacillota</taxon>
        <taxon>Bacilli</taxon>
        <taxon>Bacillales</taxon>
        <taxon>Bacillaceae</taxon>
        <taxon>Bacillus</taxon>
        <taxon>Bacillus cereus group</taxon>
    </lineage>
</organism>
<dbReference type="RefSeq" id="WP_046958015.1">
    <property type="nucleotide sequence ID" value="NZ_LCYN01000004.1"/>
</dbReference>
<dbReference type="AlphaFoldDB" id="A0A0G8CJV7"/>
<gene>
    <name evidence="1" type="ORF">B4147_3915</name>
</gene>
<accession>A0A0G8CJV7</accession>
<reference evidence="1 2" key="1">
    <citation type="journal article" date="2015" name="Genome Announc.">
        <title>Next-Generation Whole-Genome Sequencing of Eight Strains of Bacillus cereus, Isolated from Food.</title>
        <authorList>
            <person name="Krawczyk A.O."/>
            <person name="de Jong A."/>
            <person name="Eijlander R.T."/>
            <person name="Berendsen E.M."/>
            <person name="Holsappel S."/>
            <person name="Wells-Bennik M.H."/>
            <person name="Kuipers O.P."/>
        </authorList>
    </citation>
    <scope>NUCLEOTIDE SEQUENCE [LARGE SCALE GENOMIC DNA]</scope>
    <source>
        <strain evidence="1 2">B4147</strain>
    </source>
</reference>
<comment type="caution">
    <text evidence="1">The sequence shown here is derived from an EMBL/GenBank/DDBJ whole genome shotgun (WGS) entry which is preliminary data.</text>
</comment>
<evidence type="ECO:0000313" key="1">
    <source>
        <dbReference type="EMBL" id="KKZ99331.1"/>
    </source>
</evidence>